<sequence>MIRPSDETLGTPGAVESNAGDDYHILWACRSALRLLESGCDLTLVRVEGVSRADEVAAKNPDAFLGVDLTEYYGGDSLSEASRVVFSQLKYSQRHPDRPWTASRLCEKLQGKQERCVIARLAQAFIGFCDGTTTELIVERLVIKLVSNRPADDGLLEALKAAQEWLNGRPEAQSAKLIAALPESNRDPIQRLRNATRLSSTAFCAFLRCIDFSDCNSDGRLWQRLRLTQEIGKIAPASPLEHARELYERVASEALPKVGELGLKRADVLAALGCHSEESIFPAPPRFEHVSNPIPTPDADRIVQALRAAPSRSLLAHGAGGVGKTTTALSLPEKWQPCRWVFYDCFGGGTYKDSPGDERHSPRRALLQLSNQLAIACGSPFLIAPSKDIHDLWREFRERLNGAADILMKLGESLILVIDAADNATQAADSPEDSFVVDMWKVERPENVFLLMTARSGGRAQSLQAPLNTPLLELTGFNQEGSAQHLRQTFPLASEEDAHAFHLNSHGNPRVQTYALDEQTTDVPTALDQARRRLDDIFQDYVIAALTLTFPQGKASDHLDDLSCFPRPLHLDHLVEIFGLPHAEIEKLCNSLSPGLTKSPDGWSFRDEDFDTYLRSRMDSSDTISSAQRRLAARMAALPKSDFAARHLAEYLYLAGDDTNVIALALQGAASIPRHMDAVAQVQILRRRLVLGVKSAARTSQAEALVRLTIQAADAARSDHAILKLIKEHPDLAALYADPKTISKHYLESTNLAWFGGAQLRCAGLFSRHQEHHIRAKDHWGMAEAWLHRWSLKEKSKRQAWRVTDQEIAAGAEALFRLYGPETANSWLKRWSPFDTVLGVCQLLANAIGRDIAPVQQTQLYNSLRPHPLVAATFLVAFHRIGERPEKSLVECVFSSLERFCRFDRQSRFQSKSAALTETSKLRAAIGIDFAELLSSYRLDHERIARMLKHMSPVEPSFAPRDAIDANRFVPQLRVIALLAELEGYERDIESLEKELVKHSPKTSEHEKTDERQRFSALIAPRFILYRLRATATVNTPDIASLIPKLTKALDSGEEERWRYGRNFDFYLRDAIAPLAETALACTGNINSFLDALENAVSVRLSGAAPKAWIDLASLLLSREDQLRRSSGLLERAARYLAEHPTNGQEHCEELMRAAAVIQPHDLDLGSDLFHQAIKIAKELNDDLCERLKYLAYNAKDLKGQLNETDARDLSARLVRLAEVTHVYISDEDNFPWVNVLVAIVTLHAPSGYALFTRWGDLDHLGIRSNVGSLSLGALEANHLQPDQALGLLRLGWYRNGKSDAFLSILRASLALHGLQSESFRSVLARIINWTLRDLDREDRPAYAQKICEWLNRSNGIHLEESKPLIQYLSFFNSHLKTDSSQNNNSDINDIEVTGVDWDQFIGTAPIPARLNDLLIGLRYLPGYQNRSTLFTQIRQRIGSSERLPYLQALLNLPTERVSSDEYLTEWETCLKKWRHSHQIEQWAENGLTELARRHLPSIIAYPYQSDERLKRLLALPFVDKRSWLELLAPALADWVERLEAWQLYPIASVLANGLSTVQRKTLLVEAIDHGETAIQTRRQTALPKLPQWGLFEQDRDRPFATMLFTLLGDPDTRIRWACLHALRDIGLHNHPTLLSTLVELLEVESVGGFIADEGNFLWISARAYLMIFLSRFAVEHPTALKPHVETLVRHALSKKFPHAQIRELAKRAALTVDDLIPGSLSTLTREQIEAVNRPMGRKSIEGKRRHLSDTRHHEGRFNFNPMDTLPYWYAPLGRLFNLGGDEIATMAERWVCDRWSIFGNDISSPHKKRRNQDWHLSSNDHGSLPTIEEGQTYFEYHAMLLVAGELIDKQPVVIEYSESDYDNWGAWMSTHLPTHAGKWLSELRELVPLEPRLHGLEQLQHGVTVQLPPHAFDTCLGLYPDENAEFLVIAAQVDIRDSEGQEDYRVESALVNFESAHALLRALQNTGDPHSYRIPPAGDDLEIDDPMFNLQGWISETSREVRLDRRDPLIFNLDSGIPVFTTAVQDSLGIRLDDSGRCYVDRNNPEHLIAKVEAWSDPHEDREGAEYSTGWRLKIKLQQILPYLQAQQRCLILEVQIDRKERRHGQEKRNNYIPPAALLYLLYPDGRLETLEHNHRVGTNNT</sequence>
<evidence type="ECO:0000313" key="2">
    <source>
        <dbReference type="Proteomes" id="UP000539985"/>
    </source>
</evidence>
<protein>
    <recommendedName>
        <fullName evidence="3">NACHT domain-containing protein</fullName>
    </recommendedName>
</protein>
<evidence type="ECO:0008006" key="3">
    <source>
        <dbReference type="Google" id="ProtNLM"/>
    </source>
</evidence>
<proteinExistence type="predicted"/>
<dbReference type="Proteomes" id="UP000539985">
    <property type="component" value="Unassembled WGS sequence"/>
</dbReference>
<dbReference type="EMBL" id="JACAQB010000024">
    <property type="protein sequence ID" value="NWB99607.1"/>
    <property type="molecule type" value="Genomic_DNA"/>
</dbReference>
<reference evidence="1 2" key="1">
    <citation type="submission" date="2020-04" db="EMBL/GenBank/DDBJ databases">
        <title>Molecular characterization of pseudomonads from Agaricus bisporus reveal novel blotch 2 pathogens in Western Europe.</title>
        <authorList>
            <person name="Taparia T."/>
            <person name="Krijger M."/>
            <person name="Haynes E."/>
            <person name="Elpinstone J.G."/>
            <person name="Noble R."/>
            <person name="Van Der Wolf J."/>
        </authorList>
    </citation>
    <scope>NUCLEOTIDE SEQUENCE [LARGE SCALE GENOMIC DNA]</scope>
    <source>
        <strain evidence="1 2">H7001</strain>
    </source>
</reference>
<dbReference type="SUPFAM" id="SSF52540">
    <property type="entry name" value="P-loop containing nucleoside triphosphate hydrolases"/>
    <property type="match status" value="1"/>
</dbReference>
<dbReference type="RefSeq" id="WP_177105190.1">
    <property type="nucleotide sequence ID" value="NZ_JACAQB010000024.1"/>
</dbReference>
<dbReference type="InterPro" id="IPR016024">
    <property type="entry name" value="ARM-type_fold"/>
</dbReference>
<organism evidence="1 2">
    <name type="scientific">Pseudomonas gingeri</name>
    <dbReference type="NCBI Taxonomy" id="117681"/>
    <lineage>
        <taxon>Bacteria</taxon>
        <taxon>Pseudomonadati</taxon>
        <taxon>Pseudomonadota</taxon>
        <taxon>Gammaproteobacteria</taxon>
        <taxon>Pseudomonadales</taxon>
        <taxon>Pseudomonadaceae</taxon>
        <taxon>Pseudomonas</taxon>
    </lineage>
</organism>
<comment type="caution">
    <text evidence="1">The sequence shown here is derived from an EMBL/GenBank/DDBJ whole genome shotgun (WGS) entry which is preliminary data.</text>
</comment>
<dbReference type="Gene3D" id="3.40.50.300">
    <property type="entry name" value="P-loop containing nucleotide triphosphate hydrolases"/>
    <property type="match status" value="1"/>
</dbReference>
<gene>
    <name evidence="1" type="ORF">HX882_27380</name>
</gene>
<accession>A0A7Y7XGV7</accession>
<dbReference type="InterPro" id="IPR027417">
    <property type="entry name" value="P-loop_NTPase"/>
</dbReference>
<dbReference type="SUPFAM" id="SSF48371">
    <property type="entry name" value="ARM repeat"/>
    <property type="match status" value="1"/>
</dbReference>
<name>A0A7Y7XGV7_9PSED</name>
<evidence type="ECO:0000313" key="1">
    <source>
        <dbReference type="EMBL" id="NWB99607.1"/>
    </source>
</evidence>